<sequence length="88" mass="9373">MVIPQGRRGKLLLLAAAAMVVELASPALANSAVNYGYDLLGRVATALYDNGLCVAYTYDANGNRTSQVNSMQTAVWGSSAWGCFKWTP</sequence>
<evidence type="ECO:0000313" key="2">
    <source>
        <dbReference type="EMBL" id="MET3591089.1"/>
    </source>
</evidence>
<dbReference type="RefSeq" id="WP_292301522.1">
    <property type="nucleotide sequence ID" value="NZ_JBEPLM010000001.1"/>
</dbReference>
<evidence type="ECO:0000256" key="1">
    <source>
        <dbReference type="SAM" id="SignalP"/>
    </source>
</evidence>
<organism evidence="2 3">
    <name type="scientific">Mesorhizobium shonense</name>
    <dbReference type="NCBI Taxonomy" id="1209948"/>
    <lineage>
        <taxon>Bacteria</taxon>
        <taxon>Pseudomonadati</taxon>
        <taxon>Pseudomonadota</taxon>
        <taxon>Alphaproteobacteria</taxon>
        <taxon>Hyphomicrobiales</taxon>
        <taxon>Phyllobacteriaceae</taxon>
        <taxon>Mesorhizobium</taxon>
    </lineage>
</organism>
<dbReference type="NCBIfam" id="TIGR01643">
    <property type="entry name" value="YD_repeat_2x"/>
    <property type="match status" value="1"/>
</dbReference>
<name>A0ABV2HKM2_9HYPH</name>
<evidence type="ECO:0000313" key="3">
    <source>
        <dbReference type="Proteomes" id="UP001549036"/>
    </source>
</evidence>
<comment type="caution">
    <text evidence="2">The sequence shown here is derived from an EMBL/GenBank/DDBJ whole genome shotgun (WGS) entry which is preliminary data.</text>
</comment>
<dbReference type="InterPro" id="IPR031325">
    <property type="entry name" value="RHS_repeat"/>
</dbReference>
<dbReference type="EMBL" id="JBEPLM010000001">
    <property type="protein sequence ID" value="MET3591089.1"/>
    <property type="molecule type" value="Genomic_DNA"/>
</dbReference>
<gene>
    <name evidence="2" type="ORF">ABID26_000468</name>
</gene>
<dbReference type="Gene3D" id="2.180.10.10">
    <property type="entry name" value="RHS repeat-associated core"/>
    <property type="match status" value="1"/>
</dbReference>
<accession>A0ABV2HKM2</accession>
<reference evidence="2 3" key="1">
    <citation type="submission" date="2024-06" db="EMBL/GenBank/DDBJ databases">
        <title>Genomic Encyclopedia of Type Strains, Phase IV (KMG-IV): sequencing the most valuable type-strain genomes for metagenomic binning, comparative biology and taxonomic classification.</title>
        <authorList>
            <person name="Goeker M."/>
        </authorList>
    </citation>
    <scope>NUCLEOTIDE SEQUENCE [LARGE SCALE GENOMIC DNA]</scope>
    <source>
        <strain evidence="2 3">DSM 29846</strain>
    </source>
</reference>
<dbReference type="Pfam" id="PF05593">
    <property type="entry name" value="RHS_repeat"/>
    <property type="match status" value="1"/>
</dbReference>
<keyword evidence="1" id="KW-0732">Signal</keyword>
<feature type="chain" id="PRO_5045099815" evidence="1">
    <location>
        <begin position="30"/>
        <end position="88"/>
    </location>
</feature>
<dbReference type="InterPro" id="IPR006530">
    <property type="entry name" value="YD"/>
</dbReference>
<feature type="signal peptide" evidence="1">
    <location>
        <begin position="1"/>
        <end position="29"/>
    </location>
</feature>
<proteinExistence type="predicted"/>
<protein>
    <submittedName>
        <fullName evidence="2">YD repeat-containing protein</fullName>
    </submittedName>
</protein>
<keyword evidence="3" id="KW-1185">Reference proteome</keyword>
<dbReference type="Proteomes" id="UP001549036">
    <property type="component" value="Unassembled WGS sequence"/>
</dbReference>